<dbReference type="Pfam" id="PF14267">
    <property type="entry name" value="DUF4357"/>
    <property type="match status" value="1"/>
</dbReference>
<organism evidence="2 3">
    <name type="scientific">Aureibacillus halotolerans</name>
    <dbReference type="NCBI Taxonomy" id="1508390"/>
    <lineage>
        <taxon>Bacteria</taxon>
        <taxon>Bacillati</taxon>
        <taxon>Bacillota</taxon>
        <taxon>Bacilli</taxon>
        <taxon>Bacillales</taxon>
        <taxon>Bacillaceae</taxon>
        <taxon>Aureibacillus</taxon>
    </lineage>
</organism>
<protein>
    <submittedName>
        <fullName evidence="2">Uncharacterized protein DUF4357</fullName>
    </submittedName>
</protein>
<evidence type="ECO:0000313" key="2">
    <source>
        <dbReference type="EMBL" id="TDQ38634.1"/>
    </source>
</evidence>
<reference evidence="2 3" key="1">
    <citation type="submission" date="2019-03" db="EMBL/GenBank/DDBJ databases">
        <title>Genomic Encyclopedia of Type Strains, Phase IV (KMG-IV): sequencing the most valuable type-strain genomes for metagenomic binning, comparative biology and taxonomic classification.</title>
        <authorList>
            <person name="Goeker M."/>
        </authorList>
    </citation>
    <scope>NUCLEOTIDE SEQUENCE [LARGE SCALE GENOMIC DNA]</scope>
    <source>
        <strain evidence="2 3">DSM 28697</strain>
    </source>
</reference>
<proteinExistence type="predicted"/>
<dbReference type="Proteomes" id="UP000295632">
    <property type="component" value="Unassembled WGS sequence"/>
</dbReference>
<dbReference type="InterPro" id="IPR025579">
    <property type="entry name" value="DUF4357"/>
</dbReference>
<sequence>MMIKEKSINLYLIDGNPNGLIKCTLANWTGLAYRIPRTELEKCRTRKDLSQTGIYFLFSTSEDSGVDSVYVGQAGVRKNGEGLLNRLLEHKRSSEKNYWTEAIVFTTSNNSFGPTEISYLESCFFSMAKAAERYEVKNGNEPMPGNITEEKQSELKGFIEYAKIVMGTLGHKVFEKLINRNSDDDSNIISERSDNNMLSLERKSKKSDKKILAHCEQTNEGFVVLKWSLIETIDSKSIPSGAKLRRAQGHFDGQGILKENILFKSPSAASSFVIGGHTNGLVEWKDKNGVTLKEIIDR</sequence>
<keyword evidence="3" id="KW-1185">Reference proteome</keyword>
<dbReference type="RefSeq" id="WP_133580695.1">
    <property type="nucleotide sequence ID" value="NZ_SNYJ01000009.1"/>
</dbReference>
<dbReference type="EMBL" id="SNYJ01000009">
    <property type="protein sequence ID" value="TDQ38634.1"/>
    <property type="molecule type" value="Genomic_DNA"/>
</dbReference>
<accession>A0A4R6U6I4</accession>
<comment type="caution">
    <text evidence="2">The sequence shown here is derived from an EMBL/GenBank/DDBJ whole genome shotgun (WGS) entry which is preliminary data.</text>
</comment>
<dbReference type="AlphaFoldDB" id="A0A4R6U6I4"/>
<dbReference type="OrthoDB" id="2656488at2"/>
<gene>
    <name evidence="2" type="ORF">EV213_1091</name>
</gene>
<evidence type="ECO:0000313" key="3">
    <source>
        <dbReference type="Proteomes" id="UP000295632"/>
    </source>
</evidence>
<feature type="domain" description="DUF4357" evidence="1">
    <location>
        <begin position="252"/>
        <end position="292"/>
    </location>
</feature>
<name>A0A4R6U6I4_9BACI</name>
<dbReference type="CDD" id="cd10447">
    <property type="entry name" value="GIY-YIG_unchar_2"/>
    <property type="match status" value="1"/>
</dbReference>
<evidence type="ECO:0000259" key="1">
    <source>
        <dbReference type="Pfam" id="PF14267"/>
    </source>
</evidence>